<proteinExistence type="predicted"/>
<dbReference type="PANTHER" id="PTHR14944">
    <property type="entry name" value="RPA-RELATED PROTEIN RADX"/>
    <property type="match status" value="1"/>
</dbReference>
<protein>
    <submittedName>
        <fullName evidence="1">Uncharacterized protein</fullName>
    </submittedName>
</protein>
<dbReference type="Pfam" id="PF17659">
    <property type="entry name" value="RADX"/>
    <property type="match status" value="1"/>
</dbReference>
<dbReference type="InterPro" id="IPR012340">
    <property type="entry name" value="NA-bd_OB-fold"/>
</dbReference>
<gene>
    <name evidence="1" type="ORF">GDO78_016163</name>
</gene>
<evidence type="ECO:0000313" key="2">
    <source>
        <dbReference type="Proteomes" id="UP000770717"/>
    </source>
</evidence>
<dbReference type="Gene3D" id="2.40.50.140">
    <property type="entry name" value="Nucleic acid-binding proteins"/>
    <property type="match status" value="1"/>
</dbReference>
<reference evidence="1" key="1">
    <citation type="thesis" date="2020" institute="ProQuest LLC" country="789 East Eisenhower Parkway, Ann Arbor, MI, USA">
        <title>Comparative Genomics and Chromosome Evolution.</title>
        <authorList>
            <person name="Mudd A.B."/>
        </authorList>
    </citation>
    <scope>NUCLEOTIDE SEQUENCE</scope>
    <source>
        <strain evidence="1">HN-11 Male</strain>
        <tissue evidence="1">Kidney and liver</tissue>
    </source>
</reference>
<dbReference type="AlphaFoldDB" id="A0A8J6B0G1"/>
<keyword evidence="2" id="KW-1185">Reference proteome</keyword>
<dbReference type="SUPFAM" id="SSF50249">
    <property type="entry name" value="Nucleic acid-binding proteins"/>
    <property type="match status" value="1"/>
</dbReference>
<comment type="caution">
    <text evidence="1">The sequence shown here is derived from an EMBL/GenBank/DDBJ whole genome shotgun (WGS) entry which is preliminary data.</text>
</comment>
<accession>A0A8J6B0G1</accession>
<dbReference type="Proteomes" id="UP000770717">
    <property type="component" value="Unassembled WGS sequence"/>
</dbReference>
<sequence length="117" mass="13309">MTVTFSVSSVTKICSLQKLEMIGLSKITLPPLLVRVMHKSRLRYFGKAEKRTDYPYQAYFEVADHSGMMSLVLWNSLCPEWYNTLQVGNVVLLQQYAVKKSYACRTLPTPGNLQKSA</sequence>
<dbReference type="InterPro" id="IPR040893">
    <property type="entry name" value="RADX"/>
</dbReference>
<name>A0A8J6B0G1_ELECQ</name>
<dbReference type="PANTHER" id="PTHR14944:SF2">
    <property type="entry name" value="RPA-RELATED PROTEIN RADX"/>
    <property type="match status" value="1"/>
</dbReference>
<organism evidence="1 2">
    <name type="scientific">Eleutherodactylus coqui</name>
    <name type="common">Puerto Rican coqui</name>
    <dbReference type="NCBI Taxonomy" id="57060"/>
    <lineage>
        <taxon>Eukaryota</taxon>
        <taxon>Metazoa</taxon>
        <taxon>Chordata</taxon>
        <taxon>Craniata</taxon>
        <taxon>Vertebrata</taxon>
        <taxon>Euteleostomi</taxon>
        <taxon>Amphibia</taxon>
        <taxon>Batrachia</taxon>
        <taxon>Anura</taxon>
        <taxon>Neobatrachia</taxon>
        <taxon>Hyloidea</taxon>
        <taxon>Eleutherodactylidae</taxon>
        <taxon>Eleutherodactylinae</taxon>
        <taxon>Eleutherodactylus</taxon>
        <taxon>Eleutherodactylus</taxon>
    </lineage>
</organism>
<dbReference type="EMBL" id="WNTK01018341">
    <property type="protein sequence ID" value="KAG9461642.1"/>
    <property type="molecule type" value="Genomic_DNA"/>
</dbReference>
<dbReference type="OrthoDB" id="5965770at2759"/>
<dbReference type="GO" id="GO:0003697">
    <property type="term" value="F:single-stranded DNA binding"/>
    <property type="evidence" value="ECO:0007669"/>
    <property type="project" value="InterPro"/>
</dbReference>
<evidence type="ECO:0000313" key="1">
    <source>
        <dbReference type="EMBL" id="KAG9461642.1"/>
    </source>
</evidence>